<feature type="chain" id="PRO_5046482736" evidence="2">
    <location>
        <begin position="30"/>
        <end position="290"/>
    </location>
</feature>
<gene>
    <name evidence="3" type="ORF">ISP25_19670</name>
</gene>
<dbReference type="Gene3D" id="2.60.120.380">
    <property type="match status" value="2"/>
</dbReference>
<feature type="compositionally biased region" description="Low complexity" evidence="1">
    <location>
        <begin position="260"/>
        <end position="290"/>
    </location>
</feature>
<proteinExistence type="predicted"/>
<evidence type="ECO:0000256" key="1">
    <source>
        <dbReference type="SAM" id="MobiDB-lite"/>
    </source>
</evidence>
<organism evidence="3 4">
    <name type="scientific">Rhodanobacter hydrolyticus</name>
    <dbReference type="NCBI Taxonomy" id="2250595"/>
    <lineage>
        <taxon>Bacteria</taxon>
        <taxon>Pseudomonadati</taxon>
        <taxon>Pseudomonadota</taxon>
        <taxon>Gammaproteobacteria</taxon>
        <taxon>Lysobacterales</taxon>
        <taxon>Rhodanobacteraceae</taxon>
        <taxon>Rhodanobacter</taxon>
    </lineage>
</organism>
<dbReference type="Proteomes" id="UP001620339">
    <property type="component" value="Unassembled WGS sequence"/>
</dbReference>
<evidence type="ECO:0000313" key="3">
    <source>
        <dbReference type="EMBL" id="MFK2879295.1"/>
    </source>
</evidence>
<feature type="region of interest" description="Disordered" evidence="1">
    <location>
        <begin position="257"/>
        <end position="290"/>
    </location>
</feature>
<protein>
    <submittedName>
        <fullName evidence="3">Uncharacterized protein</fullName>
    </submittedName>
</protein>
<keyword evidence="2" id="KW-0732">Signal</keyword>
<dbReference type="PROSITE" id="PS51257">
    <property type="entry name" value="PROKAR_LIPOPROTEIN"/>
    <property type="match status" value="1"/>
</dbReference>
<dbReference type="RefSeq" id="WP_404616118.1">
    <property type="nucleotide sequence ID" value="NZ_JADIKK010000008.1"/>
</dbReference>
<accession>A0ABW8JAG0</accession>
<name>A0ABW8JAG0_9GAMM</name>
<comment type="caution">
    <text evidence="3">The sequence shown here is derived from an EMBL/GenBank/DDBJ whole genome shotgun (WGS) entry which is preliminary data.</text>
</comment>
<evidence type="ECO:0000313" key="4">
    <source>
        <dbReference type="Proteomes" id="UP001620339"/>
    </source>
</evidence>
<reference evidence="3 4" key="1">
    <citation type="submission" date="2020-10" db="EMBL/GenBank/DDBJ databases">
        <title>Phylogeny of dyella-like bacteria.</title>
        <authorList>
            <person name="Fu J."/>
        </authorList>
    </citation>
    <scope>NUCLEOTIDE SEQUENCE [LARGE SCALE GENOMIC DNA]</scope>
    <source>
        <strain evidence="3 4">KACC 19113</strain>
    </source>
</reference>
<keyword evidence="4" id="KW-1185">Reference proteome</keyword>
<dbReference type="EMBL" id="JADIKK010000008">
    <property type="protein sequence ID" value="MFK2879295.1"/>
    <property type="molecule type" value="Genomic_DNA"/>
</dbReference>
<evidence type="ECO:0000256" key="2">
    <source>
        <dbReference type="SAM" id="SignalP"/>
    </source>
</evidence>
<feature type="signal peptide" evidence="2">
    <location>
        <begin position="1"/>
        <end position="29"/>
    </location>
</feature>
<sequence length="290" mass="30317">MPRFHFLRSTAMGVSLGVAAACMALPAFAATPVTVTFEANSVWAQEIGHLDHADGSQDYTVAVAAGKTLQVNLISSNANVYFKVNDQGHDQQVLDSHKTGVSTWSTPNATATTYTIQVYMDPAAVDRDETAKYALQIGQYGAEDLRPPTTAVTFQPNKPWAEEDGSLASGATAHDFTVSIAAGMTVAVNLVSSNPQVHFKVEDQTHQKLADTSTTATNTWSDSVAKTTATTYMIEVYADPAAMPAGQRAPFALQVGQFEAGGAQPTQPAGATTTSSPAATTSASTPPAAT</sequence>